<proteinExistence type="predicted"/>
<evidence type="ECO:0008006" key="4">
    <source>
        <dbReference type="Google" id="ProtNLM"/>
    </source>
</evidence>
<feature type="compositionally biased region" description="Basic and acidic residues" evidence="1">
    <location>
        <begin position="1"/>
        <end position="27"/>
    </location>
</feature>
<comment type="caution">
    <text evidence="2">The sequence shown here is derived from an EMBL/GenBank/DDBJ whole genome shotgun (WGS) entry which is preliminary data.</text>
</comment>
<feature type="compositionally biased region" description="Basic and acidic residues" evidence="1">
    <location>
        <begin position="110"/>
        <end position="120"/>
    </location>
</feature>
<dbReference type="EMBL" id="JAPQKH010000002">
    <property type="protein sequence ID" value="KAJ5112910.1"/>
    <property type="molecule type" value="Genomic_DNA"/>
</dbReference>
<protein>
    <recommendedName>
        <fullName evidence="4">DUF5872 domain-containing protein</fullName>
    </recommendedName>
</protein>
<reference evidence="2" key="2">
    <citation type="journal article" date="2023" name="IMA Fungus">
        <title>Comparative genomic study of the Penicillium genus elucidates a diverse pangenome and 15 lateral gene transfer events.</title>
        <authorList>
            <person name="Petersen C."/>
            <person name="Sorensen T."/>
            <person name="Nielsen M.R."/>
            <person name="Sondergaard T.E."/>
            <person name="Sorensen J.L."/>
            <person name="Fitzpatrick D.A."/>
            <person name="Frisvad J.C."/>
            <person name="Nielsen K.L."/>
        </authorList>
    </citation>
    <scope>NUCLEOTIDE SEQUENCE</scope>
    <source>
        <strain evidence="2">IBT 30069</strain>
    </source>
</reference>
<keyword evidence="3" id="KW-1185">Reference proteome</keyword>
<reference evidence="2" key="1">
    <citation type="submission" date="2022-11" db="EMBL/GenBank/DDBJ databases">
        <authorList>
            <person name="Petersen C."/>
        </authorList>
    </citation>
    <scope>NUCLEOTIDE SEQUENCE</scope>
    <source>
        <strain evidence="2">IBT 30069</strain>
    </source>
</reference>
<feature type="compositionally biased region" description="Basic and acidic residues" evidence="1">
    <location>
        <begin position="172"/>
        <end position="204"/>
    </location>
</feature>
<accession>A0A9W9G776</accession>
<dbReference type="OrthoDB" id="3360421at2759"/>
<evidence type="ECO:0000313" key="2">
    <source>
        <dbReference type="EMBL" id="KAJ5112910.1"/>
    </source>
</evidence>
<name>A0A9W9G776_9EURO</name>
<evidence type="ECO:0000313" key="3">
    <source>
        <dbReference type="Proteomes" id="UP001149165"/>
    </source>
</evidence>
<dbReference type="AlphaFoldDB" id="A0A9W9G776"/>
<feature type="region of interest" description="Disordered" evidence="1">
    <location>
        <begin position="1"/>
        <end position="228"/>
    </location>
</feature>
<gene>
    <name evidence="2" type="ORF">N7456_001444</name>
</gene>
<feature type="compositionally biased region" description="Basic and acidic residues" evidence="1">
    <location>
        <begin position="54"/>
        <end position="76"/>
    </location>
</feature>
<feature type="compositionally biased region" description="Basic residues" evidence="1">
    <location>
        <begin position="161"/>
        <end position="170"/>
    </location>
</feature>
<feature type="compositionally biased region" description="Basic and acidic residues" evidence="1">
    <location>
        <begin position="134"/>
        <end position="146"/>
    </location>
</feature>
<dbReference type="Proteomes" id="UP001149165">
    <property type="component" value="Unassembled WGS sequence"/>
</dbReference>
<evidence type="ECO:0000256" key="1">
    <source>
        <dbReference type="SAM" id="MobiDB-lite"/>
    </source>
</evidence>
<sequence>MAPKDKYTDPKLRDEVKEEIHQGDKGGKPGQWSARKAQMMAAEYKKRGGSYNTSKEEGQSETQKHLDQWTKEDWQTKEGSGTAKKENGTRKRYLPKQAWEQMSDEEKEETDNKKVNESKKGKQFVGNTSKAKSARKDASRDAREAQDESQQGSADDADAKGHKHNTRARQTRSSDRKKNTSGDKSETEDKNNGGKKQSAGEKRSAGQSKEPNKKTKNQQPDEVDDDED</sequence>
<organism evidence="2 3">
    <name type="scientific">Penicillium angulare</name>
    <dbReference type="NCBI Taxonomy" id="116970"/>
    <lineage>
        <taxon>Eukaryota</taxon>
        <taxon>Fungi</taxon>
        <taxon>Dikarya</taxon>
        <taxon>Ascomycota</taxon>
        <taxon>Pezizomycotina</taxon>
        <taxon>Eurotiomycetes</taxon>
        <taxon>Eurotiomycetidae</taxon>
        <taxon>Eurotiales</taxon>
        <taxon>Aspergillaceae</taxon>
        <taxon>Penicillium</taxon>
    </lineage>
</organism>